<dbReference type="GO" id="GO:0016818">
    <property type="term" value="F:hydrolase activity, acting on acid anhydrides, in phosphorus-containing anhydrides"/>
    <property type="evidence" value="ECO:0007669"/>
    <property type="project" value="InterPro"/>
</dbReference>
<dbReference type="Proteomes" id="UP000422232">
    <property type="component" value="Chromosome"/>
</dbReference>
<dbReference type="PANTHER" id="PTHR11472">
    <property type="entry name" value="DNA REPAIR DEAD HELICASE RAD3/XP-D SUBFAMILY MEMBER"/>
    <property type="match status" value="1"/>
</dbReference>
<dbReference type="PROSITE" id="PS51193">
    <property type="entry name" value="HELICASE_ATP_BIND_2"/>
    <property type="match status" value="1"/>
</dbReference>
<dbReference type="InterPro" id="IPR014013">
    <property type="entry name" value="Helic_SF1/SF2_ATP-bd_DinG/Rad3"/>
</dbReference>
<keyword evidence="6" id="KW-0408">Iron</keyword>
<evidence type="ECO:0000256" key="4">
    <source>
        <dbReference type="ARBA" id="ARBA00022806"/>
    </source>
</evidence>
<sequence length="672" mass="77144">MQITDITQRLQDAGFSCRPSQQRMIQAVAASIHHRYILLCEGGTGIGKSFGYLLGVLSQAQAKKHTLIIATATIQLMEQLANKDIPQVEKLLGLSLNIEIAKGRRRYICHHKFYALDDLLMLERLTPLHNALEKENWSGDRDSLNVKIDDNLWQKISTDRAGCLNHRCHFFKECAFFSARERQKSADIIITNHATLLADIWLGLGKILPEPEKSTYIIDEAHHLPEQSINSLAQELSLHSSKEYIQETKQLLLKCKPLFDDPPKSFFSAFDFSEQIIDRLTSLKKILQLNFKDRATGKEWVFLDDFPKSLAEEFNHLANLTRTCLTQVSLFAEYFENTHIDSLEKKQQYQSRLEFIINMLETMLTTWQHFPNKEDNQGARQARWITLKQNKEQDDYRFHLSLIDTSHKLAELFWQRAPEAITLCSATLKISGQFQHFARKIGLHLQNSHTVKSISCPSPFAYAQSQLIIPKLKSAPTHTNDQHLQEFQTFLKALLQEFSQGCLVLFTSQKSLENTFAMLPKGLQNKVTCQGDLPKQQLIKKFKHPIDQGKPHALFGLQSLAEGLDLPGHYCKTLIIQKIPFAMPNTPQAQTREHALKLQNKNVFIEHTLPEAHLRLIQWTGRLIRTESDQGKLVLFDDRIIYKTYGKKLLASLPAFEVHHPSSWQETVELVI</sequence>
<dbReference type="PANTHER" id="PTHR11472:SF59">
    <property type="entry name" value="ATP-DEPENDENT DNA HELICASE DING"/>
    <property type="match status" value="1"/>
</dbReference>
<dbReference type="AlphaFoldDB" id="A0A9Q6PSH6"/>
<evidence type="ECO:0000256" key="1">
    <source>
        <dbReference type="ARBA" id="ARBA00022723"/>
    </source>
</evidence>
<evidence type="ECO:0000256" key="3">
    <source>
        <dbReference type="ARBA" id="ARBA00022801"/>
    </source>
</evidence>
<reference evidence="9 10" key="1">
    <citation type="submission" date="2019-04" db="EMBL/GenBank/DDBJ databases">
        <title>Complete genome sequencing of Piscirickettsia salmonis strain Psal-009.</title>
        <authorList>
            <person name="Schober I."/>
            <person name="Bunk B."/>
            <person name="Sproer C."/>
            <person name="Carril G.P."/>
            <person name="Riedel T."/>
            <person name="Flores-Herrera P.A."/>
            <person name="Nourdin-Galindo G."/>
            <person name="Marshall S.H."/>
            <person name="Overmann J."/>
        </authorList>
    </citation>
    <scope>NUCLEOTIDE SEQUENCE [LARGE SCALE GENOMIC DNA]</scope>
    <source>
        <strain evidence="9 10">Psal-009</strain>
    </source>
</reference>
<dbReference type="EC" id="3.6.4.12" evidence="9"/>
<gene>
    <name evidence="9" type="primary">dinG</name>
    <name evidence="9" type="ORF">Psal009_01515</name>
</gene>
<name>A0A9Q6PSH6_PISSA</name>
<dbReference type="InterPro" id="IPR010614">
    <property type="entry name" value="RAD3-like_helicase_DEAD"/>
</dbReference>
<dbReference type="Gene3D" id="3.40.50.300">
    <property type="entry name" value="P-loop containing nucleotide triphosphate hydrolases"/>
    <property type="match status" value="2"/>
</dbReference>
<dbReference type="GO" id="GO:0009432">
    <property type="term" value="P:SOS response"/>
    <property type="evidence" value="ECO:0007669"/>
    <property type="project" value="TreeGrafter"/>
</dbReference>
<dbReference type="Pfam" id="PF06733">
    <property type="entry name" value="DEAD_2"/>
    <property type="match status" value="1"/>
</dbReference>
<keyword evidence="4 9" id="KW-0347">Helicase</keyword>
<dbReference type="SMART" id="SM00487">
    <property type="entry name" value="DEXDc"/>
    <property type="match status" value="1"/>
</dbReference>
<evidence type="ECO:0000256" key="2">
    <source>
        <dbReference type="ARBA" id="ARBA00022741"/>
    </source>
</evidence>
<keyword evidence="3 9" id="KW-0378">Hydrolase</keyword>
<dbReference type="GO" id="GO:0005524">
    <property type="term" value="F:ATP binding"/>
    <property type="evidence" value="ECO:0007669"/>
    <property type="project" value="UniProtKB-KW"/>
</dbReference>
<dbReference type="SUPFAM" id="SSF52540">
    <property type="entry name" value="P-loop containing nucleoside triphosphate hydrolases"/>
    <property type="match status" value="1"/>
</dbReference>
<keyword evidence="10" id="KW-1185">Reference proteome</keyword>
<evidence type="ECO:0000313" key="10">
    <source>
        <dbReference type="Proteomes" id="UP000422232"/>
    </source>
</evidence>
<keyword evidence="7" id="KW-0411">Iron-sulfur</keyword>
<evidence type="ECO:0000256" key="6">
    <source>
        <dbReference type="ARBA" id="ARBA00023004"/>
    </source>
</evidence>
<dbReference type="GO" id="GO:0033677">
    <property type="term" value="F:DNA/RNA helicase activity"/>
    <property type="evidence" value="ECO:0007669"/>
    <property type="project" value="TreeGrafter"/>
</dbReference>
<dbReference type="InterPro" id="IPR014001">
    <property type="entry name" value="Helicase_ATP-bd"/>
</dbReference>
<dbReference type="InterPro" id="IPR027417">
    <property type="entry name" value="P-loop_NTPase"/>
</dbReference>
<dbReference type="InterPro" id="IPR006555">
    <property type="entry name" value="ATP-dep_Helicase_C"/>
</dbReference>
<dbReference type="InterPro" id="IPR045028">
    <property type="entry name" value="DinG/Rad3-like"/>
</dbReference>
<dbReference type="RefSeq" id="WP_036776213.1">
    <property type="nucleotide sequence ID" value="NZ_CP012413.1"/>
</dbReference>
<dbReference type="GO" id="GO:0046872">
    <property type="term" value="F:metal ion binding"/>
    <property type="evidence" value="ECO:0007669"/>
    <property type="project" value="UniProtKB-KW"/>
</dbReference>
<dbReference type="GO" id="GO:0006281">
    <property type="term" value="P:DNA repair"/>
    <property type="evidence" value="ECO:0007669"/>
    <property type="project" value="TreeGrafter"/>
</dbReference>
<evidence type="ECO:0000256" key="7">
    <source>
        <dbReference type="ARBA" id="ARBA00023014"/>
    </source>
</evidence>
<evidence type="ECO:0000313" key="9">
    <source>
        <dbReference type="EMBL" id="QGO05622.1"/>
    </source>
</evidence>
<keyword evidence="2" id="KW-0547">Nucleotide-binding</keyword>
<evidence type="ECO:0000256" key="8">
    <source>
        <dbReference type="ARBA" id="ARBA00023235"/>
    </source>
</evidence>
<keyword evidence="5" id="KW-0067">ATP-binding</keyword>
<evidence type="ECO:0000256" key="5">
    <source>
        <dbReference type="ARBA" id="ARBA00022840"/>
    </source>
</evidence>
<accession>A0A9Q6PSH6</accession>
<dbReference type="SMART" id="SM00491">
    <property type="entry name" value="HELICc2"/>
    <property type="match status" value="1"/>
</dbReference>
<dbReference type="GO" id="GO:0003677">
    <property type="term" value="F:DNA binding"/>
    <property type="evidence" value="ECO:0007669"/>
    <property type="project" value="InterPro"/>
</dbReference>
<dbReference type="GO" id="GO:0003678">
    <property type="term" value="F:DNA helicase activity"/>
    <property type="evidence" value="ECO:0007669"/>
    <property type="project" value="UniProtKB-EC"/>
</dbReference>
<organism evidence="9 10">
    <name type="scientific">Piscirickettsia salmonis</name>
    <dbReference type="NCBI Taxonomy" id="1238"/>
    <lineage>
        <taxon>Bacteria</taxon>
        <taxon>Pseudomonadati</taxon>
        <taxon>Pseudomonadota</taxon>
        <taxon>Gammaproteobacteria</taxon>
        <taxon>Thiotrichales</taxon>
        <taxon>Piscirickettsiaceae</taxon>
        <taxon>Piscirickettsia</taxon>
    </lineage>
</organism>
<dbReference type="Pfam" id="PF13307">
    <property type="entry name" value="Helicase_C_2"/>
    <property type="match status" value="1"/>
</dbReference>
<dbReference type="EMBL" id="CP038908">
    <property type="protein sequence ID" value="QGO05622.1"/>
    <property type="molecule type" value="Genomic_DNA"/>
</dbReference>
<proteinExistence type="predicted"/>
<protein>
    <submittedName>
        <fullName evidence="9">ATP-dependent helicase DinG</fullName>
        <ecNumber evidence="9">3.6.4.12</ecNumber>
    </submittedName>
</protein>
<dbReference type="GO" id="GO:0051539">
    <property type="term" value="F:4 iron, 4 sulfur cluster binding"/>
    <property type="evidence" value="ECO:0007669"/>
    <property type="project" value="TreeGrafter"/>
</dbReference>
<keyword evidence="1" id="KW-0479">Metal-binding</keyword>
<keyword evidence="8" id="KW-0413">Isomerase</keyword>